<reference evidence="3 4" key="1">
    <citation type="submission" date="2020-05" db="EMBL/GenBank/DDBJ databases">
        <title>WGS assembly of Panicum virgatum.</title>
        <authorList>
            <person name="Lovell J.T."/>
            <person name="Jenkins J."/>
            <person name="Shu S."/>
            <person name="Juenger T.E."/>
            <person name="Schmutz J."/>
        </authorList>
    </citation>
    <scope>NUCLEOTIDE SEQUENCE [LARGE SCALE GENOMIC DNA]</scope>
    <source>
        <strain evidence="4">cv. AP13</strain>
    </source>
</reference>
<name>A0A8T0MTV5_PANVG</name>
<comment type="caution">
    <text evidence="3">The sequence shown here is derived from an EMBL/GenBank/DDBJ whole genome shotgun (WGS) entry which is preliminary data.</text>
</comment>
<dbReference type="Pfam" id="PF24964">
    <property type="entry name" value="DUF7769"/>
    <property type="match status" value="1"/>
</dbReference>
<dbReference type="AlphaFoldDB" id="A0A8T0MTV5"/>
<dbReference type="Proteomes" id="UP000823388">
    <property type="component" value="Chromosome 9N"/>
</dbReference>
<gene>
    <name evidence="3" type="ORF">PVAP13_9NG588214</name>
</gene>
<dbReference type="PANTHER" id="PTHR33889">
    <property type="entry name" value="OS04G0681850 PROTEIN"/>
    <property type="match status" value="1"/>
</dbReference>
<evidence type="ECO:0000256" key="1">
    <source>
        <dbReference type="SAM" id="MobiDB-lite"/>
    </source>
</evidence>
<accession>A0A8T0MTV5</accession>
<feature type="non-terminal residue" evidence="3">
    <location>
        <position position="1"/>
    </location>
</feature>
<evidence type="ECO:0000313" key="4">
    <source>
        <dbReference type="Proteomes" id="UP000823388"/>
    </source>
</evidence>
<dbReference type="EMBL" id="CM029054">
    <property type="protein sequence ID" value="KAG2540901.1"/>
    <property type="molecule type" value="Genomic_DNA"/>
</dbReference>
<keyword evidence="4" id="KW-1185">Reference proteome</keyword>
<organism evidence="3 4">
    <name type="scientific">Panicum virgatum</name>
    <name type="common">Blackwell switchgrass</name>
    <dbReference type="NCBI Taxonomy" id="38727"/>
    <lineage>
        <taxon>Eukaryota</taxon>
        <taxon>Viridiplantae</taxon>
        <taxon>Streptophyta</taxon>
        <taxon>Embryophyta</taxon>
        <taxon>Tracheophyta</taxon>
        <taxon>Spermatophyta</taxon>
        <taxon>Magnoliopsida</taxon>
        <taxon>Liliopsida</taxon>
        <taxon>Poales</taxon>
        <taxon>Poaceae</taxon>
        <taxon>PACMAD clade</taxon>
        <taxon>Panicoideae</taxon>
        <taxon>Panicodae</taxon>
        <taxon>Paniceae</taxon>
        <taxon>Panicinae</taxon>
        <taxon>Panicum</taxon>
        <taxon>Panicum sect. Hiantes</taxon>
    </lineage>
</organism>
<dbReference type="InterPro" id="IPR056671">
    <property type="entry name" value="DUF7769"/>
</dbReference>
<feature type="compositionally biased region" description="Polar residues" evidence="1">
    <location>
        <begin position="156"/>
        <end position="171"/>
    </location>
</feature>
<evidence type="ECO:0000259" key="2">
    <source>
        <dbReference type="Pfam" id="PF24964"/>
    </source>
</evidence>
<proteinExistence type="predicted"/>
<protein>
    <recommendedName>
        <fullName evidence="2">DUF7769 domain-containing protein</fullName>
    </recommendedName>
</protein>
<evidence type="ECO:0000313" key="3">
    <source>
        <dbReference type="EMBL" id="KAG2540901.1"/>
    </source>
</evidence>
<feature type="region of interest" description="Disordered" evidence="1">
    <location>
        <begin position="100"/>
        <end position="175"/>
    </location>
</feature>
<feature type="compositionally biased region" description="Polar residues" evidence="1">
    <location>
        <begin position="139"/>
        <end position="148"/>
    </location>
</feature>
<sequence>WRRALVTSRSVPPITPCRLGHTGRCGGVVAPVYIVGKAPAYAPRFNFSLAEVVSELHVHWRGGQKSKKRKSPCVVMPPFPLSRMMLSPRTQLLAPWLRSPSVRHETSPSTSTCDTPYGQGQRVMGEIDLNMTPGDSRDNQLSQENGDNQLGEENGDNQLGQENGDTQLSQENVDDQLVQENARRKLVLDDMRRRVIFETLLGRARNGNLKGNDTKEVSIQFSVPLRTVQRIWKK</sequence>
<feature type="non-terminal residue" evidence="3">
    <location>
        <position position="234"/>
    </location>
</feature>
<feature type="domain" description="DUF7769" evidence="2">
    <location>
        <begin position="190"/>
        <end position="234"/>
    </location>
</feature>
<dbReference type="PANTHER" id="PTHR33889:SF1">
    <property type="entry name" value="OS03G0834800 PROTEIN"/>
    <property type="match status" value="1"/>
</dbReference>